<sequence length="142" mass="16303">MSLALNVLNQSQPSCAGCGGLCCRSFVLPIDTPETREDFDVLRWLVLHRGVKCLVKQSVWELEIALPCEHLQEDSRCGIYMQRPNVCVEYEVATCERHQPPHFEAVIDNEHALRAWVFSRYGMYPDDPDFPYGEQTIRVGLF</sequence>
<reference evidence="1 2" key="1">
    <citation type="submission" date="2024-02" db="EMBL/GenBank/DDBJ databases">
        <title>Herpetosiphon gulosus NBRC 112829.</title>
        <authorList>
            <person name="Ichikawa N."/>
            <person name="Katano-Makiyama Y."/>
            <person name="Hidaka K."/>
        </authorList>
    </citation>
    <scope>NUCLEOTIDE SEQUENCE [LARGE SCALE GENOMIC DNA]</scope>
    <source>
        <strain evidence="1 2">NBRC 112829</strain>
    </source>
</reference>
<name>A0ABP9X3F9_9CHLR</name>
<dbReference type="EMBL" id="BAABRU010000014">
    <property type="protein sequence ID" value="GAA5529936.1"/>
    <property type="molecule type" value="Genomic_DNA"/>
</dbReference>
<comment type="caution">
    <text evidence="1">The sequence shown here is derived from an EMBL/GenBank/DDBJ whole genome shotgun (WGS) entry which is preliminary data.</text>
</comment>
<dbReference type="InterPro" id="IPR005358">
    <property type="entry name" value="Puta_zinc/iron-chelating_dom"/>
</dbReference>
<keyword evidence="2" id="KW-1185">Reference proteome</keyword>
<evidence type="ECO:0000313" key="2">
    <source>
        <dbReference type="Proteomes" id="UP001428290"/>
    </source>
</evidence>
<accession>A0ABP9X3F9</accession>
<protein>
    <recommendedName>
        <fullName evidence="3">YkgJ family cysteine cluster protein</fullName>
    </recommendedName>
</protein>
<organism evidence="1 2">
    <name type="scientific">Herpetosiphon gulosus</name>
    <dbReference type="NCBI Taxonomy" id="1973496"/>
    <lineage>
        <taxon>Bacteria</taxon>
        <taxon>Bacillati</taxon>
        <taxon>Chloroflexota</taxon>
        <taxon>Chloroflexia</taxon>
        <taxon>Herpetosiphonales</taxon>
        <taxon>Herpetosiphonaceae</taxon>
        <taxon>Herpetosiphon</taxon>
    </lineage>
</organism>
<dbReference type="Proteomes" id="UP001428290">
    <property type="component" value="Unassembled WGS sequence"/>
</dbReference>
<dbReference type="Pfam" id="PF03692">
    <property type="entry name" value="CxxCxxCC"/>
    <property type="match status" value="1"/>
</dbReference>
<evidence type="ECO:0000313" key="1">
    <source>
        <dbReference type="EMBL" id="GAA5529936.1"/>
    </source>
</evidence>
<evidence type="ECO:0008006" key="3">
    <source>
        <dbReference type="Google" id="ProtNLM"/>
    </source>
</evidence>
<proteinExistence type="predicted"/>
<gene>
    <name evidence="1" type="ORF">Hgul01_03750</name>
</gene>
<dbReference type="RefSeq" id="WP_345723525.1">
    <property type="nucleotide sequence ID" value="NZ_BAABRU010000014.1"/>
</dbReference>